<dbReference type="Pfam" id="PF00106">
    <property type="entry name" value="adh_short"/>
    <property type="match status" value="1"/>
</dbReference>
<evidence type="ECO:0000256" key="4">
    <source>
        <dbReference type="SAM" id="MobiDB-lite"/>
    </source>
</evidence>
<keyword evidence="2" id="KW-0521">NADP</keyword>
<evidence type="ECO:0000313" key="6">
    <source>
        <dbReference type="Proteomes" id="UP001303889"/>
    </source>
</evidence>
<dbReference type="InterPro" id="IPR052178">
    <property type="entry name" value="Sec_Metab_Biosynth_SDR"/>
</dbReference>
<gene>
    <name evidence="5" type="ORF">C8A05DRAFT_19614</name>
</gene>
<dbReference type="PRINTS" id="PR00081">
    <property type="entry name" value="GDHRDH"/>
</dbReference>
<dbReference type="InterPro" id="IPR002347">
    <property type="entry name" value="SDR_fam"/>
</dbReference>
<dbReference type="SUPFAM" id="SSF51735">
    <property type="entry name" value="NAD(P)-binding Rossmann-fold domains"/>
    <property type="match status" value="1"/>
</dbReference>
<dbReference type="AlphaFoldDB" id="A0AAN6MC56"/>
<dbReference type="EMBL" id="MU856101">
    <property type="protein sequence ID" value="KAK3897657.1"/>
    <property type="molecule type" value="Genomic_DNA"/>
</dbReference>
<dbReference type="CDD" id="cd05233">
    <property type="entry name" value="SDR_c"/>
    <property type="match status" value="1"/>
</dbReference>
<name>A0AAN6MC56_9PEZI</name>
<dbReference type="PROSITE" id="PS00061">
    <property type="entry name" value="ADH_SHORT"/>
    <property type="match status" value="1"/>
</dbReference>
<evidence type="ECO:0000313" key="5">
    <source>
        <dbReference type="EMBL" id="KAK3897657.1"/>
    </source>
</evidence>
<comment type="similarity">
    <text evidence="1">Belongs to the short-chain dehydrogenases/reductases (SDR) family.</text>
</comment>
<evidence type="ECO:0000256" key="1">
    <source>
        <dbReference type="ARBA" id="ARBA00006484"/>
    </source>
</evidence>
<dbReference type="GO" id="GO:0016491">
    <property type="term" value="F:oxidoreductase activity"/>
    <property type="evidence" value="ECO:0007669"/>
    <property type="project" value="UniProtKB-KW"/>
</dbReference>
<dbReference type="InterPro" id="IPR020904">
    <property type="entry name" value="Sc_DH/Rdtase_CS"/>
</dbReference>
<keyword evidence="3" id="KW-0560">Oxidoreductase</keyword>
<dbReference type="PANTHER" id="PTHR43618:SF18">
    <property type="entry name" value="SHORT CHAIN DEHYDROGENASE_REDUCTASE FAMILY (AFU_ORTHOLOGUE AFUA_5G12480)"/>
    <property type="match status" value="1"/>
</dbReference>
<proteinExistence type="inferred from homology"/>
<comment type="caution">
    <text evidence="5">The sequence shown here is derived from an EMBL/GenBank/DDBJ whole genome shotgun (WGS) entry which is preliminary data.</text>
</comment>
<reference evidence="5" key="1">
    <citation type="journal article" date="2023" name="Mol. Phylogenet. Evol.">
        <title>Genome-scale phylogeny and comparative genomics of the fungal order Sordariales.</title>
        <authorList>
            <person name="Hensen N."/>
            <person name="Bonometti L."/>
            <person name="Westerberg I."/>
            <person name="Brannstrom I.O."/>
            <person name="Guillou S."/>
            <person name="Cros-Aarteil S."/>
            <person name="Calhoun S."/>
            <person name="Haridas S."/>
            <person name="Kuo A."/>
            <person name="Mondo S."/>
            <person name="Pangilinan J."/>
            <person name="Riley R."/>
            <person name="LaButti K."/>
            <person name="Andreopoulos B."/>
            <person name="Lipzen A."/>
            <person name="Chen C."/>
            <person name="Yan M."/>
            <person name="Daum C."/>
            <person name="Ng V."/>
            <person name="Clum A."/>
            <person name="Steindorff A."/>
            <person name="Ohm R.A."/>
            <person name="Martin F."/>
            <person name="Silar P."/>
            <person name="Natvig D.O."/>
            <person name="Lalanne C."/>
            <person name="Gautier V."/>
            <person name="Ament-Velasquez S.L."/>
            <person name="Kruys A."/>
            <person name="Hutchinson M.I."/>
            <person name="Powell A.J."/>
            <person name="Barry K."/>
            <person name="Miller A.N."/>
            <person name="Grigoriev I.V."/>
            <person name="Debuchy R."/>
            <person name="Gladieux P."/>
            <person name="Hiltunen Thoren M."/>
            <person name="Johannesson H."/>
        </authorList>
    </citation>
    <scope>NUCLEOTIDE SEQUENCE</scope>
    <source>
        <strain evidence="5">CBS 103.79</strain>
    </source>
</reference>
<evidence type="ECO:0000256" key="2">
    <source>
        <dbReference type="ARBA" id="ARBA00022857"/>
    </source>
</evidence>
<dbReference type="Proteomes" id="UP001303889">
    <property type="component" value="Unassembled WGS sequence"/>
</dbReference>
<reference evidence="5" key="2">
    <citation type="submission" date="2023-05" db="EMBL/GenBank/DDBJ databases">
        <authorList>
            <consortium name="Lawrence Berkeley National Laboratory"/>
            <person name="Steindorff A."/>
            <person name="Hensen N."/>
            <person name="Bonometti L."/>
            <person name="Westerberg I."/>
            <person name="Brannstrom I.O."/>
            <person name="Guillou S."/>
            <person name="Cros-Aarteil S."/>
            <person name="Calhoun S."/>
            <person name="Haridas S."/>
            <person name="Kuo A."/>
            <person name="Mondo S."/>
            <person name="Pangilinan J."/>
            <person name="Riley R."/>
            <person name="Labutti K."/>
            <person name="Andreopoulos B."/>
            <person name="Lipzen A."/>
            <person name="Chen C."/>
            <person name="Yanf M."/>
            <person name="Daum C."/>
            <person name="Ng V."/>
            <person name="Clum A."/>
            <person name="Ohm R."/>
            <person name="Martin F."/>
            <person name="Silar P."/>
            <person name="Natvig D."/>
            <person name="Lalanne C."/>
            <person name="Gautier V."/>
            <person name="Ament-Velasquez S.L."/>
            <person name="Kruys A."/>
            <person name="Hutchinson M.I."/>
            <person name="Powell A.J."/>
            <person name="Barry K."/>
            <person name="Miller A.N."/>
            <person name="Grigoriev I.V."/>
            <person name="Debuchy R."/>
            <person name="Gladieux P."/>
            <person name="Thoren M.H."/>
            <person name="Johannesson H."/>
        </authorList>
    </citation>
    <scope>NUCLEOTIDE SEQUENCE</scope>
    <source>
        <strain evidence="5">CBS 103.79</strain>
    </source>
</reference>
<dbReference type="InterPro" id="IPR036291">
    <property type="entry name" value="NAD(P)-bd_dom_sf"/>
</dbReference>
<feature type="compositionally biased region" description="Basic and acidic residues" evidence="4">
    <location>
        <begin position="246"/>
        <end position="256"/>
    </location>
</feature>
<dbReference type="Gene3D" id="3.40.50.720">
    <property type="entry name" value="NAD(P)-binding Rossmann-like Domain"/>
    <property type="match status" value="1"/>
</dbReference>
<dbReference type="PANTHER" id="PTHR43618">
    <property type="entry name" value="7-ALPHA-HYDROXYSTEROID DEHYDROGENASE"/>
    <property type="match status" value="1"/>
</dbReference>
<protein>
    <submittedName>
        <fullName evidence="5">Uncharacterized protein</fullName>
    </submittedName>
</protein>
<feature type="region of interest" description="Disordered" evidence="4">
    <location>
        <begin position="245"/>
        <end position="264"/>
    </location>
</feature>
<dbReference type="Pfam" id="PF13561">
    <property type="entry name" value="adh_short_C2"/>
    <property type="match status" value="1"/>
</dbReference>
<keyword evidence="6" id="KW-1185">Reference proteome</keyword>
<organism evidence="5 6">
    <name type="scientific">Staphylotrichum tortipilum</name>
    <dbReference type="NCBI Taxonomy" id="2831512"/>
    <lineage>
        <taxon>Eukaryota</taxon>
        <taxon>Fungi</taxon>
        <taxon>Dikarya</taxon>
        <taxon>Ascomycota</taxon>
        <taxon>Pezizomycotina</taxon>
        <taxon>Sordariomycetes</taxon>
        <taxon>Sordariomycetidae</taxon>
        <taxon>Sordariales</taxon>
        <taxon>Chaetomiaceae</taxon>
        <taxon>Staphylotrichum</taxon>
    </lineage>
</organism>
<evidence type="ECO:0000256" key="3">
    <source>
        <dbReference type="ARBA" id="ARBA00023002"/>
    </source>
</evidence>
<accession>A0AAN6MC56</accession>
<sequence length="303" mass="31658">MAPNLDAASLFRVDGMVAVITGGGTGIGLTMARALATNGAKRVFLLGRRLDVLEETCKEHPSIFAPIKCDVTSHASLQAAVDQIAAETGFINLLLANSGISGATSGWNPTLPLSEVRVKMFAGQAIMDDMTSTFNVNVTGAFFTIVAFLELLDAGNKKAVEGGFGAPLTPGSDVPSIQSQVIVTSSISAYSRMAMSIPAYAASKAAILHLTKQASTSMARYGIRANALAPGLFPSEMAQALIGTRDPSKEAFDDPRFQPSRRFGGDEEMAGSLLYLASRSGAYCNGSVLMADGGRLSVMVSSY</sequence>